<sequence length="124" mass="13566">MSDKPVCFVIEDEPIYVAIITEILEKMNYQTVAAHSEKEAMSLLPRIDPALIVVDMHLHGRPRGLEIIRIIRGRSKRLGSVPIIGVSAADLCDLRPVGGNAEMNAFVSKLHLVQGLAEAVQKVA</sequence>
<feature type="modified residue" description="4-aspartylphosphate" evidence="2">
    <location>
        <position position="55"/>
    </location>
</feature>
<dbReference type="eggNOG" id="COG0784">
    <property type="taxonomic scope" value="Bacteria"/>
</dbReference>
<dbReference type="Pfam" id="PF00072">
    <property type="entry name" value="Response_reg"/>
    <property type="match status" value="1"/>
</dbReference>
<evidence type="ECO:0000259" key="3">
    <source>
        <dbReference type="PROSITE" id="PS50110"/>
    </source>
</evidence>
<dbReference type="PANTHER" id="PTHR44591">
    <property type="entry name" value="STRESS RESPONSE REGULATOR PROTEIN 1"/>
    <property type="match status" value="1"/>
</dbReference>
<dbReference type="PROSITE" id="PS50110">
    <property type="entry name" value="RESPONSE_REGULATORY"/>
    <property type="match status" value="1"/>
</dbReference>
<protein>
    <submittedName>
        <fullName evidence="4">Response regulator receiver</fullName>
    </submittedName>
</protein>
<keyword evidence="1 2" id="KW-0597">Phosphoprotein</keyword>
<evidence type="ECO:0000256" key="1">
    <source>
        <dbReference type="ARBA" id="ARBA00022553"/>
    </source>
</evidence>
<keyword evidence="5" id="KW-1185">Reference proteome</keyword>
<dbReference type="SMART" id="SM00448">
    <property type="entry name" value="REC"/>
    <property type="match status" value="1"/>
</dbReference>
<dbReference type="STRING" id="690850.Desaf_1971"/>
<dbReference type="HOGENOM" id="CLU_2000186_0_0_7"/>
<feature type="domain" description="Response regulatory" evidence="3">
    <location>
        <begin position="6"/>
        <end position="124"/>
    </location>
</feature>
<dbReference type="InterPro" id="IPR050595">
    <property type="entry name" value="Bact_response_regulator"/>
</dbReference>
<evidence type="ECO:0000313" key="4">
    <source>
        <dbReference type="EMBL" id="EGJ50300.1"/>
    </source>
</evidence>
<dbReference type="EMBL" id="CP003221">
    <property type="protein sequence ID" value="EGJ50300.1"/>
    <property type="molecule type" value="Genomic_DNA"/>
</dbReference>
<dbReference type="KEGG" id="daf:Desaf_1971"/>
<reference evidence="4 5" key="1">
    <citation type="journal article" date="2011" name="J. Bacteriol.">
        <title>Genome sequence of the mercury-methylating and pleomorphic Desulfovibrio africanus Strain Walvis Bay.</title>
        <authorList>
            <person name="Brown S.D."/>
            <person name="Wall J.D."/>
            <person name="Kucken A.M."/>
            <person name="Gilmour C.C."/>
            <person name="Podar M."/>
            <person name="Brandt C.C."/>
            <person name="Teshima H."/>
            <person name="Detter J.C."/>
            <person name="Han C.S."/>
            <person name="Land M.L."/>
            <person name="Lucas S."/>
            <person name="Han J."/>
            <person name="Pennacchio L."/>
            <person name="Nolan M."/>
            <person name="Pitluck S."/>
            <person name="Woyke T."/>
            <person name="Goodwin L."/>
            <person name="Palumbo A.V."/>
            <person name="Elias D.A."/>
        </authorList>
    </citation>
    <scope>NUCLEOTIDE SEQUENCE [LARGE SCALE GENOMIC DNA]</scope>
    <source>
        <strain evidence="4 5">Walvis Bay</strain>
    </source>
</reference>
<dbReference type="SUPFAM" id="SSF52172">
    <property type="entry name" value="CheY-like"/>
    <property type="match status" value="1"/>
</dbReference>
<dbReference type="AlphaFoldDB" id="F3Z356"/>
<dbReference type="InterPro" id="IPR001789">
    <property type="entry name" value="Sig_transdc_resp-reg_receiver"/>
</dbReference>
<dbReference type="PANTHER" id="PTHR44591:SF3">
    <property type="entry name" value="RESPONSE REGULATORY DOMAIN-CONTAINING PROTEIN"/>
    <property type="match status" value="1"/>
</dbReference>
<organism evidence="4 5">
    <name type="scientific">Desulfocurvibacter africanus subsp. africanus str. Walvis Bay</name>
    <dbReference type="NCBI Taxonomy" id="690850"/>
    <lineage>
        <taxon>Bacteria</taxon>
        <taxon>Pseudomonadati</taxon>
        <taxon>Thermodesulfobacteriota</taxon>
        <taxon>Desulfovibrionia</taxon>
        <taxon>Desulfovibrionales</taxon>
        <taxon>Desulfovibrionaceae</taxon>
        <taxon>Desulfocurvibacter</taxon>
    </lineage>
</organism>
<dbReference type="GO" id="GO:0000160">
    <property type="term" value="P:phosphorelay signal transduction system"/>
    <property type="evidence" value="ECO:0007669"/>
    <property type="project" value="InterPro"/>
</dbReference>
<dbReference type="Proteomes" id="UP000007844">
    <property type="component" value="Chromosome"/>
</dbReference>
<dbReference type="InterPro" id="IPR011006">
    <property type="entry name" value="CheY-like_superfamily"/>
</dbReference>
<dbReference type="Gene3D" id="3.40.50.2300">
    <property type="match status" value="1"/>
</dbReference>
<name>F3Z356_DESAF</name>
<dbReference type="RefSeq" id="WP_014260051.1">
    <property type="nucleotide sequence ID" value="NC_016629.1"/>
</dbReference>
<proteinExistence type="predicted"/>
<evidence type="ECO:0000313" key="5">
    <source>
        <dbReference type="Proteomes" id="UP000007844"/>
    </source>
</evidence>
<accession>F3Z356</accession>
<evidence type="ECO:0000256" key="2">
    <source>
        <dbReference type="PROSITE-ProRule" id="PRU00169"/>
    </source>
</evidence>
<gene>
    <name evidence="4" type="ORF">Desaf_1971</name>
</gene>